<dbReference type="EMBL" id="FN649731">
    <property type="protein sequence ID" value="CBN73858.1"/>
    <property type="molecule type" value="Genomic_DNA"/>
</dbReference>
<gene>
    <name evidence="11" type="primary">NCX</name>
    <name evidence="11" type="ORF">Esi_0007_0177</name>
</gene>
<accession>D8LRU1</accession>
<keyword evidence="12" id="KW-1185">Reference proteome</keyword>
<feature type="transmembrane region" description="Helical" evidence="9">
    <location>
        <begin position="53"/>
        <end position="72"/>
    </location>
</feature>
<evidence type="ECO:0000259" key="10">
    <source>
        <dbReference type="PROSITE" id="PS50222"/>
    </source>
</evidence>
<dbReference type="PANTHER" id="PTHR31503:SF36">
    <property type="entry name" value="SODIUM_CALCIUM EXCHANGER MEMBRANE REGION DOMAIN-CONTAINING PROTEIN"/>
    <property type="match status" value="1"/>
</dbReference>
<dbReference type="InterPro" id="IPR018247">
    <property type="entry name" value="EF_Hand_1_Ca_BS"/>
</dbReference>
<evidence type="ECO:0000256" key="9">
    <source>
        <dbReference type="SAM" id="Phobius"/>
    </source>
</evidence>
<dbReference type="GO" id="GO:0006874">
    <property type="term" value="P:intracellular calcium ion homeostasis"/>
    <property type="evidence" value="ECO:0007669"/>
    <property type="project" value="TreeGrafter"/>
</dbReference>
<dbReference type="SMART" id="SM00054">
    <property type="entry name" value="EFh"/>
    <property type="match status" value="2"/>
</dbReference>
<dbReference type="GO" id="GO:0005509">
    <property type="term" value="F:calcium ion binding"/>
    <property type="evidence" value="ECO:0007669"/>
    <property type="project" value="InterPro"/>
</dbReference>
<evidence type="ECO:0000256" key="3">
    <source>
        <dbReference type="ARBA" id="ARBA00022692"/>
    </source>
</evidence>
<dbReference type="OMA" id="GATMNNI"/>
<feature type="domain" description="EF-hand" evidence="10">
    <location>
        <begin position="142"/>
        <end position="177"/>
    </location>
</feature>
<dbReference type="InterPro" id="IPR004837">
    <property type="entry name" value="NaCa_Exmemb"/>
</dbReference>
<evidence type="ECO:0000313" key="11">
    <source>
        <dbReference type="EMBL" id="CBN73858.1"/>
    </source>
</evidence>
<protein>
    <submittedName>
        <fullName evidence="11">Sodium calcium exchanger</fullName>
    </submittedName>
</protein>
<dbReference type="PROSITE" id="PS00018">
    <property type="entry name" value="EF_HAND_1"/>
    <property type="match status" value="2"/>
</dbReference>
<dbReference type="Proteomes" id="UP000002630">
    <property type="component" value="Linkage Group LG06"/>
</dbReference>
<feature type="transmembrane region" description="Helical" evidence="9">
    <location>
        <begin position="363"/>
        <end position="382"/>
    </location>
</feature>
<feature type="transmembrane region" description="Helical" evidence="9">
    <location>
        <begin position="389"/>
        <end position="408"/>
    </location>
</feature>
<evidence type="ECO:0000256" key="2">
    <source>
        <dbReference type="ARBA" id="ARBA00022448"/>
    </source>
</evidence>
<dbReference type="Pfam" id="PF13499">
    <property type="entry name" value="EF-hand_7"/>
    <property type="match status" value="1"/>
</dbReference>
<dbReference type="InterPro" id="IPR002048">
    <property type="entry name" value="EF_hand_dom"/>
</dbReference>
<dbReference type="GO" id="GO:0016020">
    <property type="term" value="C:membrane"/>
    <property type="evidence" value="ECO:0007669"/>
    <property type="project" value="InterPro"/>
</dbReference>
<dbReference type="InParanoid" id="D8LRU1"/>
<keyword evidence="2" id="KW-0813">Transport</keyword>
<evidence type="ECO:0000256" key="6">
    <source>
        <dbReference type="ARBA" id="ARBA00023065"/>
    </source>
</evidence>
<evidence type="ECO:0000256" key="8">
    <source>
        <dbReference type="SAM" id="MobiDB-lite"/>
    </source>
</evidence>
<name>D8LRU1_ECTSI</name>
<dbReference type="EMBL" id="FN648926">
    <property type="protein sequence ID" value="CBN73858.1"/>
    <property type="molecule type" value="Genomic_DNA"/>
</dbReference>
<comment type="subcellular location">
    <subcellularLocation>
        <location evidence="1">Endomembrane system</location>
        <topology evidence="1">Multi-pass membrane protein</topology>
    </subcellularLocation>
</comment>
<dbReference type="InterPro" id="IPR004713">
    <property type="entry name" value="CaH_exchang"/>
</dbReference>
<feature type="transmembrane region" description="Helical" evidence="9">
    <location>
        <begin position="329"/>
        <end position="357"/>
    </location>
</feature>
<dbReference type="InterPro" id="IPR011992">
    <property type="entry name" value="EF-hand-dom_pair"/>
</dbReference>
<evidence type="ECO:0000256" key="1">
    <source>
        <dbReference type="ARBA" id="ARBA00004127"/>
    </source>
</evidence>
<feature type="transmembrane region" description="Helical" evidence="9">
    <location>
        <begin position="21"/>
        <end position="41"/>
    </location>
</feature>
<feature type="compositionally biased region" description="Acidic residues" evidence="8">
    <location>
        <begin position="230"/>
        <end position="241"/>
    </location>
</feature>
<keyword evidence="4" id="KW-0106">Calcium</keyword>
<dbReference type="SUPFAM" id="SSF47473">
    <property type="entry name" value="EF-hand"/>
    <property type="match status" value="1"/>
</dbReference>
<feature type="region of interest" description="Disordered" evidence="8">
    <location>
        <begin position="218"/>
        <end position="241"/>
    </location>
</feature>
<dbReference type="PROSITE" id="PS50222">
    <property type="entry name" value="EF_HAND_2"/>
    <property type="match status" value="2"/>
</dbReference>
<reference evidence="11 12" key="1">
    <citation type="journal article" date="2010" name="Nature">
        <title>The Ectocarpus genome and the independent evolution of multicellularity in brown algae.</title>
        <authorList>
            <person name="Cock J.M."/>
            <person name="Sterck L."/>
            <person name="Rouze P."/>
            <person name="Scornet D."/>
            <person name="Allen A.E."/>
            <person name="Amoutzias G."/>
            <person name="Anthouard V."/>
            <person name="Artiguenave F."/>
            <person name="Aury J.M."/>
            <person name="Badger J.H."/>
            <person name="Beszteri B."/>
            <person name="Billiau K."/>
            <person name="Bonnet E."/>
            <person name="Bothwell J.H."/>
            <person name="Bowler C."/>
            <person name="Boyen C."/>
            <person name="Brownlee C."/>
            <person name="Carrano C.J."/>
            <person name="Charrier B."/>
            <person name="Cho G.Y."/>
            <person name="Coelho S.M."/>
            <person name="Collen J."/>
            <person name="Corre E."/>
            <person name="Da Silva C."/>
            <person name="Delage L."/>
            <person name="Delaroque N."/>
            <person name="Dittami S.M."/>
            <person name="Doulbeau S."/>
            <person name="Elias M."/>
            <person name="Farnham G."/>
            <person name="Gachon C.M."/>
            <person name="Gschloessl B."/>
            <person name="Heesch S."/>
            <person name="Jabbari K."/>
            <person name="Jubin C."/>
            <person name="Kawai H."/>
            <person name="Kimura K."/>
            <person name="Kloareg B."/>
            <person name="Kupper F.C."/>
            <person name="Lang D."/>
            <person name="Le Bail A."/>
            <person name="Leblanc C."/>
            <person name="Lerouge P."/>
            <person name="Lohr M."/>
            <person name="Lopez P.J."/>
            <person name="Martens C."/>
            <person name="Maumus F."/>
            <person name="Michel G."/>
            <person name="Miranda-Saavedra D."/>
            <person name="Morales J."/>
            <person name="Moreau H."/>
            <person name="Motomura T."/>
            <person name="Nagasato C."/>
            <person name="Napoli C.A."/>
            <person name="Nelson D.R."/>
            <person name="Nyvall-Collen P."/>
            <person name="Peters A.F."/>
            <person name="Pommier C."/>
            <person name="Potin P."/>
            <person name="Poulain J."/>
            <person name="Quesneville H."/>
            <person name="Read B."/>
            <person name="Rensing S.A."/>
            <person name="Ritter A."/>
            <person name="Rousvoal S."/>
            <person name="Samanta M."/>
            <person name="Samson G."/>
            <person name="Schroeder D.C."/>
            <person name="Segurens B."/>
            <person name="Strittmatter M."/>
            <person name="Tonon T."/>
            <person name="Tregear J.W."/>
            <person name="Valentin K."/>
            <person name="von Dassow P."/>
            <person name="Yamagishi T."/>
            <person name="Van de Peer Y."/>
            <person name="Wincker P."/>
        </authorList>
    </citation>
    <scope>NUCLEOTIDE SEQUENCE [LARGE SCALE GENOMIC DNA]</scope>
    <source>
        <strain evidence="12">Ec32 / CCAP1310/4</strain>
    </source>
</reference>
<dbReference type="PANTHER" id="PTHR31503">
    <property type="entry name" value="VACUOLAR CALCIUM ION TRANSPORTER"/>
    <property type="match status" value="1"/>
</dbReference>
<dbReference type="Gene3D" id="1.10.238.10">
    <property type="entry name" value="EF-hand"/>
    <property type="match status" value="1"/>
</dbReference>
<feature type="transmembrane region" description="Helical" evidence="9">
    <location>
        <begin position="259"/>
        <end position="277"/>
    </location>
</feature>
<proteinExistence type="predicted"/>
<keyword evidence="5 9" id="KW-1133">Transmembrane helix</keyword>
<dbReference type="AlphaFoldDB" id="D8LRU1"/>
<organism evidence="11 12">
    <name type="scientific">Ectocarpus siliculosus</name>
    <name type="common">Brown alga</name>
    <name type="synonym">Conferva siliculosa</name>
    <dbReference type="NCBI Taxonomy" id="2880"/>
    <lineage>
        <taxon>Eukaryota</taxon>
        <taxon>Sar</taxon>
        <taxon>Stramenopiles</taxon>
        <taxon>Ochrophyta</taxon>
        <taxon>PX clade</taxon>
        <taxon>Phaeophyceae</taxon>
        <taxon>Ectocarpales</taxon>
        <taxon>Ectocarpaceae</taxon>
        <taxon>Ectocarpus</taxon>
    </lineage>
</organism>
<evidence type="ECO:0000313" key="12">
    <source>
        <dbReference type="Proteomes" id="UP000002630"/>
    </source>
</evidence>
<dbReference type="Pfam" id="PF01699">
    <property type="entry name" value="Na_Ca_ex"/>
    <property type="match status" value="1"/>
</dbReference>
<feature type="transmembrane region" description="Helical" evidence="9">
    <location>
        <begin position="297"/>
        <end position="317"/>
    </location>
</feature>
<keyword evidence="6" id="KW-0406">Ion transport</keyword>
<dbReference type="CDD" id="cd00051">
    <property type="entry name" value="EFh"/>
    <property type="match status" value="1"/>
</dbReference>
<dbReference type="eggNOG" id="ENOG502QV8Y">
    <property type="taxonomic scope" value="Eukaryota"/>
</dbReference>
<keyword evidence="7 9" id="KW-0472">Membrane</keyword>
<sequence length="414" mass="45794">METLLNSGVTGSPQVSKGGKLMMITSISYFIIQGPAFFLSGETDAEVSAGESGFALAGLITCTVLFAGYLFYQWELSRTDSDQVFEDYMEEVRREKIMNGEISLLGVMQAELRFAATRQSTEEGYQSMDGGNLALPEIVMRRLEKLLRPFFDKYDDDNSGQLDRGEFWSVFHDLQEHVQTSELNAIFEKIDTDQSDQIDFDEFVTGVAKFVLEKSPTGTISSPPPAAIDEAADDGDSEEHEEMPEDLAHLKPEEQQYHVKMRAAYLMTVGTALVLIFSDPMVDVLGVLGDRTGISSFYISFVLAPLASNASELIAAFNYSLKKTSRTIVISFAALQGAACMNNTFCLGVFMFLIYFRNLAWEFSAETVTILLVQVAMAVLSLRNTFRVVDGVMVLSLYPLSLMVVAGLEACGWD</sequence>
<dbReference type="GO" id="GO:0015369">
    <property type="term" value="F:calcium:proton antiporter activity"/>
    <property type="evidence" value="ECO:0007669"/>
    <property type="project" value="TreeGrafter"/>
</dbReference>
<evidence type="ECO:0000256" key="7">
    <source>
        <dbReference type="ARBA" id="ARBA00023136"/>
    </source>
</evidence>
<evidence type="ECO:0000256" key="4">
    <source>
        <dbReference type="ARBA" id="ARBA00022837"/>
    </source>
</evidence>
<dbReference type="OrthoDB" id="26525at2759"/>
<evidence type="ECO:0000256" key="5">
    <source>
        <dbReference type="ARBA" id="ARBA00022989"/>
    </source>
</evidence>
<feature type="domain" description="EF-hand" evidence="10">
    <location>
        <begin position="178"/>
        <end position="213"/>
    </location>
</feature>
<keyword evidence="3 9" id="KW-0812">Transmembrane</keyword>
<dbReference type="GO" id="GO:0012505">
    <property type="term" value="C:endomembrane system"/>
    <property type="evidence" value="ECO:0007669"/>
    <property type="project" value="UniProtKB-SubCell"/>
</dbReference>